<sequence length="30" mass="3330">METDEFFFSIVVIANFQVEGCSAISATLLF</sequence>
<protein>
    <submittedName>
        <fullName evidence="2">Uncharacterized protein</fullName>
    </submittedName>
</protein>
<dbReference type="Proteomes" id="UP000054776">
    <property type="component" value="Unassembled WGS sequence"/>
</dbReference>
<keyword evidence="1" id="KW-0472">Membrane</keyword>
<keyword evidence="1" id="KW-0812">Transmembrane</keyword>
<keyword evidence="1" id="KW-1133">Transmembrane helix</keyword>
<keyword evidence="3" id="KW-1185">Reference proteome</keyword>
<reference evidence="2 3" key="1">
    <citation type="submission" date="2015-01" db="EMBL/GenBank/DDBJ databases">
        <title>Evolution of Trichinella species and genotypes.</title>
        <authorList>
            <person name="Korhonen P.K."/>
            <person name="Edoardo P."/>
            <person name="Giuseppe L.R."/>
            <person name="Gasser R.B."/>
        </authorList>
    </citation>
    <scope>NUCLEOTIDE SEQUENCE [LARGE SCALE GENOMIC DNA]</scope>
    <source>
        <strain evidence="2">ISS3</strain>
    </source>
</reference>
<evidence type="ECO:0000313" key="2">
    <source>
        <dbReference type="EMBL" id="KRY25309.1"/>
    </source>
</evidence>
<dbReference type="EMBL" id="JYDH01001038">
    <property type="protein sequence ID" value="KRY25309.1"/>
    <property type="molecule type" value="Genomic_DNA"/>
</dbReference>
<comment type="caution">
    <text evidence="2">The sequence shown here is derived from an EMBL/GenBank/DDBJ whole genome shotgun (WGS) entry which is preliminary data.</text>
</comment>
<evidence type="ECO:0000313" key="3">
    <source>
        <dbReference type="Proteomes" id="UP000054776"/>
    </source>
</evidence>
<organism evidence="2 3">
    <name type="scientific">Trichinella spiralis</name>
    <name type="common">Trichina worm</name>
    <dbReference type="NCBI Taxonomy" id="6334"/>
    <lineage>
        <taxon>Eukaryota</taxon>
        <taxon>Metazoa</taxon>
        <taxon>Ecdysozoa</taxon>
        <taxon>Nematoda</taxon>
        <taxon>Enoplea</taxon>
        <taxon>Dorylaimia</taxon>
        <taxon>Trichinellida</taxon>
        <taxon>Trichinellidae</taxon>
        <taxon>Trichinella</taxon>
    </lineage>
</organism>
<evidence type="ECO:0000256" key="1">
    <source>
        <dbReference type="SAM" id="Phobius"/>
    </source>
</evidence>
<dbReference type="AlphaFoldDB" id="A0A0V1AKW4"/>
<proteinExistence type="predicted"/>
<accession>A0A0V1AKW4</accession>
<name>A0A0V1AKW4_TRISP</name>
<feature type="transmembrane region" description="Helical" evidence="1">
    <location>
        <begin position="6"/>
        <end position="29"/>
    </location>
</feature>
<gene>
    <name evidence="2" type="ORF">T01_10501</name>
</gene>
<dbReference type="InParanoid" id="A0A0V1AKW4"/>